<evidence type="ECO:0000259" key="7">
    <source>
        <dbReference type="PROSITE" id="PS50089"/>
    </source>
</evidence>
<comment type="catalytic activity">
    <reaction evidence="1">
        <text>S-ubiquitinyl-[E2 ubiquitin-conjugating enzyme]-L-cysteine + [acceptor protein]-L-lysine = [E2 ubiquitin-conjugating enzyme]-L-cysteine + N(6)-ubiquitinyl-[acceptor protein]-L-lysine.</text>
        <dbReference type="EC" id="2.3.2.27"/>
    </reaction>
</comment>
<feature type="domain" description="RING-type" evidence="7">
    <location>
        <begin position="201"/>
        <end position="255"/>
    </location>
</feature>
<dbReference type="Proteomes" id="UP001652581">
    <property type="component" value="Chromosome 20"/>
</dbReference>
<dbReference type="GeneID" id="107033344"/>
<dbReference type="PANTHER" id="PTHR11224">
    <property type="entry name" value="MAKORIN-RELATED"/>
    <property type="match status" value="1"/>
</dbReference>
<dbReference type="SMART" id="SM00356">
    <property type="entry name" value="ZnF_C3H1"/>
    <property type="match status" value="2"/>
</dbReference>
<evidence type="ECO:0000256" key="3">
    <source>
        <dbReference type="ARBA" id="ARBA00022723"/>
    </source>
</evidence>
<evidence type="ECO:0000256" key="4">
    <source>
        <dbReference type="ARBA" id="ARBA00022771"/>
    </source>
</evidence>
<reference evidence="10" key="1">
    <citation type="submission" date="2025-08" db="UniProtKB">
        <authorList>
            <consortium name="RefSeq"/>
        </authorList>
    </citation>
    <scope>IDENTIFICATION</scope>
</reference>
<dbReference type="Gene3D" id="4.10.1000.10">
    <property type="entry name" value="Zinc finger, CCCH-type"/>
    <property type="match status" value="1"/>
</dbReference>
<feature type="zinc finger region" description="C3H1-type" evidence="6">
    <location>
        <begin position="43"/>
        <end position="70"/>
    </location>
</feature>
<dbReference type="PROSITE" id="PS50103">
    <property type="entry name" value="ZF_C3H1"/>
    <property type="match status" value="2"/>
</dbReference>
<dbReference type="InterPro" id="IPR013083">
    <property type="entry name" value="Znf_RING/FYVE/PHD"/>
</dbReference>
<dbReference type="EC" id="2.3.2.27" evidence="2"/>
<dbReference type="PANTHER" id="PTHR11224:SF39">
    <property type="entry name" value="RING-TYPE E3 UBIQUITIN TRANSFERASE"/>
    <property type="match status" value="1"/>
</dbReference>
<dbReference type="InterPro" id="IPR045072">
    <property type="entry name" value="MKRN-like"/>
</dbReference>
<keyword evidence="3 6" id="KW-0479">Metal-binding</keyword>
<dbReference type="Gene3D" id="3.30.40.10">
    <property type="entry name" value="Zinc/RING finger domain, C3HC4 (zinc finger)"/>
    <property type="match status" value="1"/>
</dbReference>
<feature type="domain" description="C3H1-type" evidence="8">
    <location>
        <begin position="284"/>
        <end position="313"/>
    </location>
</feature>
<evidence type="ECO:0000256" key="2">
    <source>
        <dbReference type="ARBA" id="ARBA00012483"/>
    </source>
</evidence>
<dbReference type="PROSITE" id="PS50089">
    <property type="entry name" value="ZF_RING_2"/>
    <property type="match status" value="1"/>
</dbReference>
<protein>
    <recommendedName>
        <fullName evidence="2">RING-type E3 ubiquitin transferase</fullName>
        <ecNumber evidence="2">2.3.2.27</ecNumber>
    </recommendedName>
</protein>
<evidence type="ECO:0000313" key="9">
    <source>
        <dbReference type="Proteomes" id="UP001652581"/>
    </source>
</evidence>
<dbReference type="RefSeq" id="XP_072801271.1">
    <property type="nucleotide sequence ID" value="XM_072945170.1"/>
</dbReference>
<name>A0ABM5BXZ9_VICPA</name>
<gene>
    <name evidence="10" type="primary">LOC107033344</name>
</gene>
<sequence length="379" mass="42642">MDLAGPDHSGGSGESNPYNQRPCRNFDPEACHWGSSCCFAQDQKASQVCRYFQRGFCFHGGRCSYQHPQPPRHLEWGRRHSEPQITLPGSQLGLTRRGSEPTYLPSVAVGWGWARGYRGMEPGLEEFNKAEEVGGSSWKSLLPSCESSGALQFFPTAADGGHSYSQKPQPKSDPIRELLALLQSLDLEVQQREHDSRDIMCGICMDKVWDKPEAQRIFGILPNCSHAHCLGCLRTWRKSRQDFPLDVIKACPQCRVHSSYIIPCKFWVSKGPKKEQLIRNFKARTSQIRCRFFIRGNGRCPFQADCIYLHQLPDKALTSDPPWTKSMQLASVSEVVGTTAYLGGTEPEEEVFFMDCALAMAFWGSELPLDPNSSYHCLL</sequence>
<keyword evidence="9" id="KW-1185">Reference proteome</keyword>
<evidence type="ECO:0000256" key="5">
    <source>
        <dbReference type="ARBA" id="ARBA00022833"/>
    </source>
</evidence>
<dbReference type="SUPFAM" id="SSF90229">
    <property type="entry name" value="CCCH zinc finger"/>
    <property type="match status" value="1"/>
</dbReference>
<dbReference type="SUPFAM" id="SSF57850">
    <property type="entry name" value="RING/U-box"/>
    <property type="match status" value="1"/>
</dbReference>
<evidence type="ECO:0000256" key="6">
    <source>
        <dbReference type="PROSITE-ProRule" id="PRU00723"/>
    </source>
</evidence>
<evidence type="ECO:0000256" key="1">
    <source>
        <dbReference type="ARBA" id="ARBA00000900"/>
    </source>
</evidence>
<feature type="zinc finger region" description="C3H1-type" evidence="6">
    <location>
        <begin position="284"/>
        <end position="313"/>
    </location>
</feature>
<accession>A0ABM5BXZ9</accession>
<evidence type="ECO:0000313" key="10">
    <source>
        <dbReference type="RefSeq" id="XP_072801271.1"/>
    </source>
</evidence>
<dbReference type="InterPro" id="IPR000571">
    <property type="entry name" value="Znf_CCCH"/>
</dbReference>
<dbReference type="InterPro" id="IPR036855">
    <property type="entry name" value="Znf_CCCH_sf"/>
</dbReference>
<proteinExistence type="predicted"/>
<organism evidence="9 10">
    <name type="scientific">Vicugna pacos</name>
    <name type="common">Alpaca</name>
    <name type="synonym">Lama pacos</name>
    <dbReference type="NCBI Taxonomy" id="30538"/>
    <lineage>
        <taxon>Eukaryota</taxon>
        <taxon>Metazoa</taxon>
        <taxon>Chordata</taxon>
        <taxon>Craniata</taxon>
        <taxon>Vertebrata</taxon>
        <taxon>Euteleostomi</taxon>
        <taxon>Mammalia</taxon>
        <taxon>Eutheria</taxon>
        <taxon>Laurasiatheria</taxon>
        <taxon>Artiodactyla</taxon>
        <taxon>Tylopoda</taxon>
        <taxon>Camelidae</taxon>
        <taxon>Vicugna</taxon>
    </lineage>
</organism>
<keyword evidence="4 6" id="KW-0863">Zinc-finger</keyword>
<dbReference type="InterPro" id="IPR001841">
    <property type="entry name" value="Znf_RING"/>
</dbReference>
<feature type="domain" description="C3H1-type" evidence="8">
    <location>
        <begin position="43"/>
        <end position="70"/>
    </location>
</feature>
<keyword evidence="5 6" id="KW-0862">Zinc</keyword>
<evidence type="ECO:0000259" key="8">
    <source>
        <dbReference type="PROSITE" id="PS50103"/>
    </source>
</evidence>